<feature type="domain" description="Conserved hypothetical protein CHP02679 N terminus" evidence="2">
    <location>
        <begin position="54"/>
        <end position="246"/>
    </location>
</feature>
<dbReference type="Proteomes" id="UP000029482">
    <property type="component" value="Chromosome"/>
</dbReference>
<evidence type="ECO:0000313" key="4">
    <source>
        <dbReference type="Proteomes" id="UP000029482"/>
    </source>
</evidence>
<keyword evidence="4" id="KW-1185">Reference proteome</keyword>
<dbReference type="InterPro" id="IPR024465">
    <property type="entry name" value="DUF2399"/>
</dbReference>
<feature type="domain" description="DUF2399" evidence="1">
    <location>
        <begin position="260"/>
        <end position="415"/>
    </location>
</feature>
<dbReference type="Pfam" id="PF09664">
    <property type="entry name" value="DUF2399"/>
    <property type="match status" value="1"/>
</dbReference>
<accession>A0A089WZ92</accession>
<proteinExistence type="predicted"/>
<gene>
    <name evidence="3" type="ORF">SGLAU_00130</name>
</gene>
<dbReference type="EMBL" id="CP009438">
    <property type="protein sequence ID" value="AIR96058.1"/>
    <property type="molecule type" value="Genomic_DNA"/>
</dbReference>
<dbReference type="OrthoDB" id="8188786at2"/>
<evidence type="ECO:0000313" key="3">
    <source>
        <dbReference type="EMBL" id="AIR96058.1"/>
    </source>
</evidence>
<dbReference type="STRING" id="1907.SGLAU_00130"/>
<dbReference type="AlphaFoldDB" id="A0A089WZ92"/>
<organism evidence="3 4">
    <name type="scientific">Streptomyces glaucescens</name>
    <dbReference type="NCBI Taxonomy" id="1907"/>
    <lineage>
        <taxon>Bacteria</taxon>
        <taxon>Bacillati</taxon>
        <taxon>Actinomycetota</taxon>
        <taxon>Actinomycetes</taxon>
        <taxon>Kitasatosporales</taxon>
        <taxon>Streptomycetaceae</taxon>
        <taxon>Streptomyces</taxon>
    </lineage>
</organism>
<evidence type="ECO:0000259" key="2">
    <source>
        <dbReference type="Pfam" id="PF11796"/>
    </source>
</evidence>
<sequence>MSCALCEGACDGADLAPLLSPELAWLWKAMAAVADRRGDESLTSGPAVTVTVPAEPVQRAAAAGLIDGRPLEPGQSRRVSLERLTTALATRGPRLTPGAVAAHACNRRLAASARRRTQQAVAADRIRAQLESAAADLPGHVRDLVGPETVFTRLRTLGWVTRLLNAPDPAELLSQALHVAARLPPPGRRIDRRLLVSGNPHALDTGALPALVLALTGSSGTPVRSGWARLGVDCDDLLGGLIITGVTPRGWRVPPGATFTLPPRELAHIDWEPAETTGTWVFVTENPSVLAAASTQALNRDSLVRPRVICTAGTPSQRECEAIGALADTGWNIAVRADFDQAGLAHMRALLAAAPSAVAWRMGAADYLAAVPEGTDVLHLQGSDAPWDGHLVPVMRKHSVPVYEEDLLPALLADITAGAPGSCAL</sequence>
<dbReference type="KEGG" id="sgu:SGLAU_00130"/>
<dbReference type="InterPro" id="IPR024466">
    <property type="entry name" value="CHP02679_N"/>
</dbReference>
<name>A0A089WZ92_STRGA</name>
<dbReference type="RefSeq" id="WP_078957510.1">
    <property type="nucleotide sequence ID" value="NZ_CP009438.1"/>
</dbReference>
<protein>
    <recommendedName>
        <fullName evidence="5">DUF2399 domain-containing protein</fullName>
    </recommendedName>
</protein>
<dbReference type="Pfam" id="PF11796">
    <property type="entry name" value="DUF3323"/>
    <property type="match status" value="1"/>
</dbReference>
<dbReference type="HOGENOM" id="CLU_613447_0_0_11"/>
<reference evidence="4" key="1">
    <citation type="journal article" date="2015" name="J. Biotechnol.">
        <title>Complete genome sequence of the actinobacterium Streptomyces glaucescens GLA.O (DSM 40922) consisting of a linear chromosome and one linear plasmid.</title>
        <authorList>
            <person name="Ortseifen V."/>
            <person name="Winkler A."/>
            <person name="Albersmeier A."/>
            <person name="Wendler S."/>
            <person name="Puhler A."/>
            <person name="Kalinowski J."/>
            <person name="Ruckert C."/>
        </authorList>
    </citation>
    <scope>NUCLEOTIDE SEQUENCE [LARGE SCALE GENOMIC DNA]</scope>
    <source>
        <strain evidence="4">DSM 40922 / GLA O</strain>
    </source>
</reference>
<evidence type="ECO:0008006" key="5">
    <source>
        <dbReference type="Google" id="ProtNLM"/>
    </source>
</evidence>
<evidence type="ECO:0000259" key="1">
    <source>
        <dbReference type="Pfam" id="PF09664"/>
    </source>
</evidence>